<keyword evidence="5" id="KW-1185">Reference proteome</keyword>
<feature type="region of interest" description="Disordered" evidence="1">
    <location>
        <begin position="1"/>
        <end position="24"/>
    </location>
</feature>
<dbReference type="InterPro" id="IPR036366">
    <property type="entry name" value="PGBDSf"/>
</dbReference>
<feature type="compositionally biased region" description="Low complexity" evidence="1">
    <location>
        <begin position="190"/>
        <end position="252"/>
    </location>
</feature>
<dbReference type="RefSeq" id="WP_071369079.1">
    <property type="nucleotide sequence ID" value="NZ_MLYP01000079.1"/>
</dbReference>
<feature type="compositionally biased region" description="Low complexity" evidence="1">
    <location>
        <begin position="60"/>
        <end position="82"/>
    </location>
</feature>
<protein>
    <recommendedName>
        <fullName evidence="3">Peptidoglycan binding-like domain-containing protein</fullName>
    </recommendedName>
</protein>
<evidence type="ECO:0000313" key="4">
    <source>
        <dbReference type="EMBL" id="OIJ86175.1"/>
    </source>
</evidence>
<keyword evidence="2" id="KW-0812">Transmembrane</keyword>
<feature type="compositionally biased region" description="Basic and acidic residues" evidence="1">
    <location>
        <begin position="174"/>
        <end position="189"/>
    </location>
</feature>
<keyword evidence="2" id="KW-1133">Transmembrane helix</keyword>
<dbReference type="InterPro" id="IPR036365">
    <property type="entry name" value="PGBD-like_sf"/>
</dbReference>
<comment type="caution">
    <text evidence="4">The sequence shown here is derived from an EMBL/GenBank/DDBJ whole genome shotgun (WGS) entry which is preliminary data.</text>
</comment>
<dbReference type="Gene3D" id="1.10.101.10">
    <property type="entry name" value="PGBD-like superfamily/PGBD"/>
    <property type="match status" value="1"/>
</dbReference>
<gene>
    <name evidence="4" type="ORF">BIV24_27035</name>
</gene>
<evidence type="ECO:0000259" key="3">
    <source>
        <dbReference type="Pfam" id="PF01471"/>
    </source>
</evidence>
<feature type="domain" description="Peptidoglycan binding-like" evidence="3">
    <location>
        <begin position="269"/>
        <end position="327"/>
    </location>
</feature>
<evidence type="ECO:0000313" key="5">
    <source>
        <dbReference type="Proteomes" id="UP000179935"/>
    </source>
</evidence>
<dbReference type="EMBL" id="MLYP01000079">
    <property type="protein sequence ID" value="OIJ86175.1"/>
    <property type="molecule type" value="Genomic_DNA"/>
</dbReference>
<dbReference type="Proteomes" id="UP000179935">
    <property type="component" value="Unassembled WGS sequence"/>
</dbReference>
<dbReference type="AlphaFoldDB" id="A0A1S2NY97"/>
<name>A0A1S2NY97_9ACTN</name>
<feature type="region of interest" description="Disordered" evidence="1">
    <location>
        <begin position="117"/>
        <end position="138"/>
    </location>
</feature>
<feature type="region of interest" description="Disordered" evidence="1">
    <location>
        <begin position="164"/>
        <end position="274"/>
    </location>
</feature>
<keyword evidence="2" id="KW-0472">Membrane</keyword>
<reference evidence="4 5" key="1">
    <citation type="submission" date="2016-10" db="EMBL/GenBank/DDBJ databases">
        <title>Genome sequence of Streptomyces sp. MUSC 93.</title>
        <authorList>
            <person name="Lee L.-H."/>
            <person name="Ser H.-L."/>
            <person name="Law J.W.-F."/>
        </authorList>
    </citation>
    <scope>NUCLEOTIDE SEQUENCE [LARGE SCALE GENOMIC DNA]</scope>
    <source>
        <strain evidence="4 5">MUSC 93</strain>
    </source>
</reference>
<evidence type="ECO:0000256" key="1">
    <source>
        <dbReference type="SAM" id="MobiDB-lite"/>
    </source>
</evidence>
<dbReference type="SUPFAM" id="SSF47090">
    <property type="entry name" value="PGBD-like"/>
    <property type="match status" value="1"/>
</dbReference>
<organism evidence="4 5">
    <name type="scientific">Streptomyces colonosanans</name>
    <dbReference type="NCBI Taxonomy" id="1428652"/>
    <lineage>
        <taxon>Bacteria</taxon>
        <taxon>Bacillati</taxon>
        <taxon>Actinomycetota</taxon>
        <taxon>Actinomycetes</taxon>
        <taxon>Kitasatosporales</taxon>
        <taxon>Streptomycetaceae</taxon>
        <taxon>Streptomyces</taxon>
    </lineage>
</organism>
<dbReference type="STRING" id="1428652.BIV24_27035"/>
<dbReference type="Pfam" id="PF01471">
    <property type="entry name" value="PG_binding_1"/>
    <property type="match status" value="1"/>
</dbReference>
<sequence>MSGSNGQTCPECGAPRRPDGTPSCACTRRASDALRDARTAQAAAAEDFDPLRIRPYVDLPVTTTGAEAPTAPEPAPQDATPDATVRLPAVPAEMPDRHSPALLEAPGQDATTRLEAVPDGPEAFAPSGAARSRHRRRRRHTTLLAAAGAVVTVAAAAAFAGGLFSYDPPQRDGALPKDIRESVPEKSPSREPSSAAPTASASAPVPSATASRSVGPTSSASPSSASPSPSAPAAPSASRTTATPTGSASPTATDDRTRPGARLLQNGDSGPEVTELQLRLRQLNLYSGPANGQYNRKVENSVRTYQLARGITQDEPGVYGTATRARLESETSAP</sequence>
<feature type="region of interest" description="Disordered" evidence="1">
    <location>
        <begin position="59"/>
        <end position="82"/>
    </location>
</feature>
<dbReference type="InterPro" id="IPR002477">
    <property type="entry name" value="Peptidoglycan-bd-like"/>
</dbReference>
<evidence type="ECO:0000256" key="2">
    <source>
        <dbReference type="SAM" id="Phobius"/>
    </source>
</evidence>
<dbReference type="OrthoDB" id="3874291at2"/>
<accession>A0A1S2NY97</accession>
<proteinExistence type="predicted"/>
<feature type="transmembrane region" description="Helical" evidence="2">
    <location>
        <begin position="143"/>
        <end position="166"/>
    </location>
</feature>